<gene>
    <name evidence="3" type="ORF">BSAL_02440</name>
</gene>
<reference evidence="4" key="1">
    <citation type="submission" date="2015-09" db="EMBL/GenBank/DDBJ databases">
        <authorList>
            <consortium name="Pathogen Informatics"/>
        </authorList>
    </citation>
    <scope>NUCLEOTIDE SEQUENCE [LARGE SCALE GENOMIC DNA]</scope>
    <source>
        <strain evidence="4">Lake Konstanz</strain>
    </source>
</reference>
<dbReference type="Proteomes" id="UP000051952">
    <property type="component" value="Unassembled WGS sequence"/>
</dbReference>
<sequence>MSHLQHQQQDEDDAVEHVNPRGGLLETSVPHPASSSSCLDILDDWIASSPNLLTYAVLLNSILLFILLVVCLVLYRRVETTLDKVDSMADLNPFPH</sequence>
<dbReference type="EMBL" id="CYKH01001978">
    <property type="protein sequence ID" value="CUG91891.1"/>
    <property type="molecule type" value="Genomic_DNA"/>
</dbReference>
<evidence type="ECO:0000313" key="3">
    <source>
        <dbReference type="EMBL" id="CUG91891.1"/>
    </source>
</evidence>
<dbReference type="VEuPathDB" id="TriTrypDB:BSAL_02440"/>
<protein>
    <submittedName>
        <fullName evidence="3">Transmembrane protein, putative</fullName>
    </submittedName>
</protein>
<dbReference type="AlphaFoldDB" id="A0A0S4JNT8"/>
<evidence type="ECO:0000256" key="1">
    <source>
        <dbReference type="SAM" id="MobiDB-lite"/>
    </source>
</evidence>
<organism evidence="3 4">
    <name type="scientific">Bodo saltans</name>
    <name type="common">Flagellated protozoan</name>
    <dbReference type="NCBI Taxonomy" id="75058"/>
    <lineage>
        <taxon>Eukaryota</taxon>
        <taxon>Discoba</taxon>
        <taxon>Euglenozoa</taxon>
        <taxon>Kinetoplastea</taxon>
        <taxon>Metakinetoplastina</taxon>
        <taxon>Eubodonida</taxon>
        <taxon>Bodonidae</taxon>
        <taxon>Bodo</taxon>
    </lineage>
</organism>
<proteinExistence type="predicted"/>
<name>A0A0S4JNT8_BODSA</name>
<keyword evidence="2 3" id="KW-0812">Transmembrane</keyword>
<keyword evidence="4" id="KW-1185">Reference proteome</keyword>
<feature type="region of interest" description="Disordered" evidence="1">
    <location>
        <begin position="1"/>
        <end position="35"/>
    </location>
</feature>
<keyword evidence="2" id="KW-1133">Transmembrane helix</keyword>
<keyword evidence="2" id="KW-0472">Membrane</keyword>
<evidence type="ECO:0000256" key="2">
    <source>
        <dbReference type="SAM" id="Phobius"/>
    </source>
</evidence>
<evidence type="ECO:0000313" key="4">
    <source>
        <dbReference type="Proteomes" id="UP000051952"/>
    </source>
</evidence>
<feature type="transmembrane region" description="Helical" evidence="2">
    <location>
        <begin position="52"/>
        <end position="75"/>
    </location>
</feature>
<accession>A0A0S4JNT8</accession>